<comment type="caution">
    <text evidence="13">The sequence shown here is derived from an EMBL/GenBank/DDBJ whole genome shotgun (WGS) entry which is preliminary data.</text>
</comment>
<reference evidence="13" key="1">
    <citation type="submission" date="2022-06" db="EMBL/GenBank/DDBJ databases">
        <authorList>
            <consortium name="SYNGENTA / RWTH Aachen University"/>
        </authorList>
    </citation>
    <scope>NUCLEOTIDE SEQUENCE</scope>
</reference>
<keyword evidence="3 11" id="KW-0813">Transport</keyword>
<evidence type="ECO:0000256" key="1">
    <source>
        <dbReference type="ARBA" id="ARBA00004273"/>
    </source>
</evidence>
<dbReference type="GO" id="GO:0005743">
    <property type="term" value="C:mitochondrial inner membrane"/>
    <property type="evidence" value="ECO:0007669"/>
    <property type="project" value="UniProtKB-SubCell"/>
</dbReference>
<dbReference type="EMBL" id="CALTRL010000147">
    <property type="protein sequence ID" value="CAH7666704.1"/>
    <property type="molecule type" value="Genomic_DNA"/>
</dbReference>
<keyword evidence="5 11" id="KW-0375">Hydrogen ion transport</keyword>
<keyword evidence="12" id="KW-0812">Transmembrane</keyword>
<evidence type="ECO:0000256" key="3">
    <source>
        <dbReference type="ARBA" id="ARBA00022448"/>
    </source>
</evidence>
<comment type="similarity">
    <text evidence="2 11">Belongs to the ATPase e subunit family.</text>
</comment>
<organism evidence="13 14">
    <name type="scientific">Phakopsora pachyrhizi</name>
    <name type="common">Asian soybean rust disease fungus</name>
    <dbReference type="NCBI Taxonomy" id="170000"/>
    <lineage>
        <taxon>Eukaryota</taxon>
        <taxon>Fungi</taxon>
        <taxon>Dikarya</taxon>
        <taxon>Basidiomycota</taxon>
        <taxon>Pucciniomycotina</taxon>
        <taxon>Pucciniomycetes</taxon>
        <taxon>Pucciniales</taxon>
        <taxon>Phakopsoraceae</taxon>
        <taxon>Phakopsora</taxon>
    </lineage>
</organism>
<feature type="transmembrane region" description="Helical" evidence="12">
    <location>
        <begin position="6"/>
        <end position="24"/>
    </location>
</feature>
<gene>
    <name evidence="13" type="ORF">PPACK8108_LOCUS1055</name>
</gene>
<evidence type="ECO:0000256" key="9">
    <source>
        <dbReference type="ARBA" id="ARBA00023136"/>
    </source>
</evidence>
<evidence type="ECO:0000256" key="11">
    <source>
        <dbReference type="RuleBase" id="RU367005"/>
    </source>
</evidence>
<dbReference type="Proteomes" id="UP001153365">
    <property type="component" value="Unassembled WGS sequence"/>
</dbReference>
<dbReference type="InterPro" id="IPR008386">
    <property type="entry name" value="ATP_synth_F0_esu_mt"/>
</dbReference>
<evidence type="ECO:0000256" key="5">
    <source>
        <dbReference type="ARBA" id="ARBA00022781"/>
    </source>
</evidence>
<dbReference type="Pfam" id="PF05680">
    <property type="entry name" value="ATP-synt_E"/>
    <property type="match status" value="1"/>
</dbReference>
<sequence>MAPSVTVNVFRYSALTFGIIYGFVHRKSLKSKNDRQHYLAEIKKREQWIDQARKEWQLKQQILRSGGNNAITDPNHPSFDLEAYLNQLATSSP</sequence>
<comment type="subunit">
    <text evidence="11">F-type ATPases have 2 components, CF(1) - the catalytic core - and CF(0) - the membrane proton channel. CF(1) and CF(0) have multiple subunits.</text>
</comment>
<keyword evidence="6 11" id="KW-0999">Mitochondrion inner membrane</keyword>
<name>A0AAV0AFH0_PHAPC</name>
<evidence type="ECO:0000256" key="4">
    <source>
        <dbReference type="ARBA" id="ARBA00022547"/>
    </source>
</evidence>
<accession>A0AAV0AFH0</accession>
<dbReference type="GO" id="GO:0015078">
    <property type="term" value="F:proton transmembrane transporter activity"/>
    <property type="evidence" value="ECO:0007669"/>
    <property type="project" value="InterPro"/>
</dbReference>
<dbReference type="GO" id="GO:0045259">
    <property type="term" value="C:proton-transporting ATP synthase complex"/>
    <property type="evidence" value="ECO:0007669"/>
    <property type="project" value="UniProtKB-UniRule"/>
</dbReference>
<evidence type="ECO:0000256" key="12">
    <source>
        <dbReference type="SAM" id="Phobius"/>
    </source>
</evidence>
<evidence type="ECO:0000256" key="2">
    <source>
        <dbReference type="ARBA" id="ARBA00007333"/>
    </source>
</evidence>
<evidence type="ECO:0000313" key="14">
    <source>
        <dbReference type="Proteomes" id="UP001153365"/>
    </source>
</evidence>
<protein>
    <recommendedName>
        <fullName evidence="11">ATP synthase F(0) complex subunit e, mitochondrial</fullName>
    </recommendedName>
</protein>
<comment type="function">
    <text evidence="11">Subunit e, of the mitochondrial membrane ATP synthase complex (F(1)F(0) ATP synthase or Complex V) that produces ATP from ADP in the presence of a proton gradient across the membrane which is generated by electron transport complexes of the respiratory chain. ATP synthase complex consist of a soluble F(1) head domain - the catalytic core - and a membrane F(1) domain - the membrane proton channel. These two domains are linked by a central stalk rotating inside the F(1) region and a stationary peripheral stalk. During catalysis, ATP synthesis in the catalytic domain of F(1) is coupled via a rotary mechanism of the central stalk subunits to proton translocation. In vivo, can only synthesize ATP although its ATP hydrolase activity can be activated artificially in vitro. Part of the complex F(0) domain.</text>
</comment>
<keyword evidence="9 12" id="KW-0472">Membrane</keyword>
<evidence type="ECO:0000256" key="6">
    <source>
        <dbReference type="ARBA" id="ARBA00022792"/>
    </source>
</evidence>
<keyword evidence="7 11" id="KW-0406">Ion transport</keyword>
<keyword evidence="10 11" id="KW-0066">ATP synthesis</keyword>
<evidence type="ECO:0000256" key="10">
    <source>
        <dbReference type="ARBA" id="ARBA00023310"/>
    </source>
</evidence>
<proteinExistence type="inferred from homology"/>
<evidence type="ECO:0000256" key="8">
    <source>
        <dbReference type="ARBA" id="ARBA00023128"/>
    </source>
</evidence>
<dbReference type="GO" id="GO:0015986">
    <property type="term" value="P:proton motive force-driven ATP synthesis"/>
    <property type="evidence" value="ECO:0007669"/>
    <property type="project" value="InterPro"/>
</dbReference>
<keyword evidence="14" id="KW-1185">Reference proteome</keyword>
<evidence type="ECO:0000256" key="7">
    <source>
        <dbReference type="ARBA" id="ARBA00023065"/>
    </source>
</evidence>
<keyword evidence="12" id="KW-1133">Transmembrane helix</keyword>
<keyword evidence="4 11" id="KW-0138">CF(0)</keyword>
<evidence type="ECO:0000313" key="13">
    <source>
        <dbReference type="EMBL" id="CAH7666704.1"/>
    </source>
</evidence>
<comment type="subcellular location">
    <subcellularLocation>
        <location evidence="1 11">Mitochondrion inner membrane</location>
    </subcellularLocation>
</comment>
<keyword evidence="8 11" id="KW-0496">Mitochondrion</keyword>
<dbReference type="AlphaFoldDB" id="A0AAV0AFH0"/>